<dbReference type="PANTHER" id="PTHR22911:SF79">
    <property type="entry name" value="MOBA-LIKE NTP TRANSFERASE DOMAIN-CONTAINING PROTEIN"/>
    <property type="match status" value="1"/>
</dbReference>
<evidence type="ECO:0000259" key="3">
    <source>
        <dbReference type="Pfam" id="PF00892"/>
    </source>
</evidence>
<comment type="similarity">
    <text evidence="1">Belongs to the EamA transporter family.</text>
</comment>
<dbReference type="PANTHER" id="PTHR22911">
    <property type="entry name" value="ACYL-MALONYL CONDENSING ENZYME-RELATED"/>
    <property type="match status" value="1"/>
</dbReference>
<dbReference type="EMBL" id="CP046522">
    <property type="protein sequence ID" value="QGU94818.1"/>
    <property type="molecule type" value="Genomic_DNA"/>
</dbReference>
<keyword evidence="2" id="KW-1133">Transmembrane helix</keyword>
<organism evidence="4 5">
    <name type="scientific">Clostridium bovifaecis</name>
    <dbReference type="NCBI Taxonomy" id="2184719"/>
    <lineage>
        <taxon>Bacteria</taxon>
        <taxon>Bacillati</taxon>
        <taxon>Bacillota</taxon>
        <taxon>Clostridia</taxon>
        <taxon>Eubacteriales</taxon>
        <taxon>Clostridiaceae</taxon>
        <taxon>Clostridium</taxon>
    </lineage>
</organism>
<dbReference type="SUPFAM" id="SSF103481">
    <property type="entry name" value="Multidrug resistance efflux transporter EmrE"/>
    <property type="match status" value="2"/>
</dbReference>
<feature type="transmembrane region" description="Helical" evidence="2">
    <location>
        <begin position="91"/>
        <end position="113"/>
    </location>
</feature>
<name>A0A6I6F2Z2_9CLOT</name>
<dbReference type="AlphaFoldDB" id="A0A6I6F2Z2"/>
<dbReference type="InterPro" id="IPR037185">
    <property type="entry name" value="EmrE-like"/>
</dbReference>
<protein>
    <submittedName>
        <fullName evidence="4">EamA family transporter</fullName>
    </submittedName>
</protein>
<evidence type="ECO:0000256" key="1">
    <source>
        <dbReference type="ARBA" id="ARBA00007362"/>
    </source>
</evidence>
<dbReference type="GO" id="GO:0016020">
    <property type="term" value="C:membrane"/>
    <property type="evidence" value="ECO:0007669"/>
    <property type="project" value="InterPro"/>
</dbReference>
<keyword evidence="2" id="KW-0472">Membrane</keyword>
<feature type="transmembrane region" description="Helical" evidence="2">
    <location>
        <begin position="232"/>
        <end position="252"/>
    </location>
</feature>
<dbReference type="Proteomes" id="UP000422764">
    <property type="component" value="Chromosome"/>
</dbReference>
<accession>A0A6I6F2Z2</accession>
<feature type="transmembrane region" description="Helical" evidence="2">
    <location>
        <begin position="148"/>
        <end position="165"/>
    </location>
</feature>
<feature type="transmembrane region" description="Helical" evidence="2">
    <location>
        <begin position="39"/>
        <end position="57"/>
    </location>
</feature>
<feature type="transmembrane region" description="Helical" evidence="2">
    <location>
        <begin position="258"/>
        <end position="276"/>
    </location>
</feature>
<feature type="domain" description="EamA" evidence="3">
    <location>
        <begin position="12"/>
        <end position="136"/>
    </location>
</feature>
<feature type="domain" description="EamA" evidence="3">
    <location>
        <begin position="146"/>
        <end position="272"/>
    </location>
</feature>
<evidence type="ECO:0000256" key="2">
    <source>
        <dbReference type="SAM" id="Phobius"/>
    </source>
</evidence>
<keyword evidence="5" id="KW-1185">Reference proteome</keyword>
<feature type="transmembrane region" description="Helical" evidence="2">
    <location>
        <begin position="199"/>
        <end position="220"/>
    </location>
</feature>
<reference evidence="4 5" key="1">
    <citation type="submission" date="2019-12" db="EMBL/GenBank/DDBJ databases">
        <title>Genome sequenceing of Clostridium bovifaecis.</title>
        <authorList>
            <person name="Yao Y."/>
        </authorList>
    </citation>
    <scope>NUCLEOTIDE SEQUENCE [LARGE SCALE GENOMIC DNA]</scope>
    <source>
        <strain evidence="4 5">BXX</strain>
    </source>
</reference>
<feature type="transmembrane region" description="Helical" evidence="2">
    <location>
        <begin position="120"/>
        <end position="136"/>
    </location>
</feature>
<sequence>MEENNTKNEHLKAVGLLVITAILWSFGGILIKLVKWNPIAIAGMRSGIASILLLTIIKKPKWDWNATKIGGTIAYVSMLVLFVSANKYTTAANAILLQYTAPVYIAIFGKLLLNEKTENVDWFFIAIIVGGMVLFFRDDIGGGSLKGNILGVLSGVAFAFNVIFIRKQKDGNPIEGIFWGNIFTFIISIPFMFKSMPDARGWTGLILLGVVQIGLSYVLYTKAIKNVTALEGVLIPVVEPILNPVWVFLFIGERPGKWSLIGGTIVLAAVTLRAVYMTLKTMKYKNISA</sequence>
<keyword evidence="2" id="KW-0812">Transmembrane</keyword>
<dbReference type="InterPro" id="IPR000620">
    <property type="entry name" value="EamA_dom"/>
</dbReference>
<feature type="transmembrane region" description="Helical" evidence="2">
    <location>
        <begin position="177"/>
        <end position="193"/>
    </location>
</feature>
<dbReference type="Pfam" id="PF00892">
    <property type="entry name" value="EamA"/>
    <property type="match status" value="2"/>
</dbReference>
<proteinExistence type="inferred from homology"/>
<feature type="transmembrane region" description="Helical" evidence="2">
    <location>
        <begin position="69"/>
        <end position="85"/>
    </location>
</feature>
<evidence type="ECO:0000313" key="4">
    <source>
        <dbReference type="EMBL" id="QGU94818.1"/>
    </source>
</evidence>
<feature type="transmembrane region" description="Helical" evidence="2">
    <location>
        <begin position="12"/>
        <end position="33"/>
    </location>
</feature>
<gene>
    <name evidence="4" type="ORF">GOM49_06640</name>
</gene>
<evidence type="ECO:0000313" key="5">
    <source>
        <dbReference type="Proteomes" id="UP000422764"/>
    </source>
</evidence>